<dbReference type="Proteomes" id="UP000024635">
    <property type="component" value="Unassembled WGS sequence"/>
</dbReference>
<name>A0A016U057_9BILA</name>
<dbReference type="EMBL" id="JARK01001401">
    <property type="protein sequence ID" value="EYC08689.1"/>
    <property type="molecule type" value="Genomic_DNA"/>
</dbReference>
<gene>
    <name evidence="1" type="primary">Acey_s0065.g3686</name>
    <name evidence="1" type="ORF">Y032_0065g3686</name>
</gene>
<protein>
    <submittedName>
        <fullName evidence="1">Uncharacterized protein</fullName>
    </submittedName>
</protein>
<proteinExistence type="predicted"/>
<evidence type="ECO:0000313" key="2">
    <source>
        <dbReference type="Proteomes" id="UP000024635"/>
    </source>
</evidence>
<reference evidence="2" key="1">
    <citation type="journal article" date="2015" name="Nat. Genet.">
        <title>The genome and transcriptome of the zoonotic hookworm Ancylostoma ceylanicum identify infection-specific gene families.</title>
        <authorList>
            <person name="Schwarz E.M."/>
            <person name="Hu Y."/>
            <person name="Antoshechkin I."/>
            <person name="Miller M.M."/>
            <person name="Sternberg P.W."/>
            <person name="Aroian R.V."/>
        </authorList>
    </citation>
    <scope>NUCLEOTIDE SEQUENCE</scope>
    <source>
        <strain evidence="2">HY135</strain>
    </source>
</reference>
<evidence type="ECO:0000313" key="1">
    <source>
        <dbReference type="EMBL" id="EYC08689.1"/>
    </source>
</evidence>
<keyword evidence="2" id="KW-1185">Reference proteome</keyword>
<accession>A0A016U057</accession>
<organism evidence="1 2">
    <name type="scientific">Ancylostoma ceylanicum</name>
    <dbReference type="NCBI Taxonomy" id="53326"/>
    <lineage>
        <taxon>Eukaryota</taxon>
        <taxon>Metazoa</taxon>
        <taxon>Ecdysozoa</taxon>
        <taxon>Nematoda</taxon>
        <taxon>Chromadorea</taxon>
        <taxon>Rhabditida</taxon>
        <taxon>Rhabditina</taxon>
        <taxon>Rhabditomorpha</taxon>
        <taxon>Strongyloidea</taxon>
        <taxon>Ancylostomatidae</taxon>
        <taxon>Ancylostomatinae</taxon>
        <taxon>Ancylostoma</taxon>
    </lineage>
</organism>
<dbReference type="AlphaFoldDB" id="A0A016U057"/>
<sequence>MAEVRRKPQKKVNYYTMIDAWSYRYKGFPHVKRGGVWISCDIKARQNVSCPTFSSKSLESTISMFHINVDYELTLGNSRPIKRHLSSMLSSPR</sequence>
<comment type="caution">
    <text evidence="1">The sequence shown here is derived from an EMBL/GenBank/DDBJ whole genome shotgun (WGS) entry which is preliminary data.</text>
</comment>